<dbReference type="NCBIfam" id="TIGR00700">
    <property type="entry name" value="GABAtrnsam"/>
    <property type="match status" value="1"/>
</dbReference>
<dbReference type="PANTHER" id="PTHR11986:SF58">
    <property type="entry name" value="LEUCINE_METHIONINE RACEMASE"/>
    <property type="match status" value="1"/>
</dbReference>
<dbReference type="GO" id="GO:0047298">
    <property type="term" value="F:(S)-3-amino-2-methylpropionate transaminase activity"/>
    <property type="evidence" value="ECO:0007669"/>
    <property type="project" value="UniProtKB-EC"/>
</dbReference>
<dbReference type="EC" id="2.6.1.22" evidence="5"/>
<sequence>MNQSFVNVQTELPGPKAKELLKRRHDIVPDAVSYGIPTFVDKADGAILQDVDGNRFIDFAGAIGCINVGHRHPTVVKALHDQVDRYLHTGFNVMMYEPYIEFAEKIAALAPGSFDKKVMFLNSGAEAIENAVKIARKHTKKQAIVSFSGGFHGRTLMTMSLTGKVKPYKYEYGPFAPEVYHAAYPYHYRKPKSMSEAEYSQYLLDEFEKFFISEVAPDNVAAVLMEPVQGESGFIIPDKTFVQGVAAICKKHGILLIADEIQTGFGRTGKYFAMEHFGIEPDFITISKSMGAGLPISGVIGRKEMMDTANAGELGGTYCGSPLGCSAGIAVLEVMEKERLNERAEVVGDKVMTKFKHMYNRFDAIGEVRGLGAMCAIEFVEDRSSKKPAPQLAAQTLKEARKRGVIALKAGVYDNVVRLLMPLVITDEQLEEGLDILEEAVEVVLMKNKTKQV</sequence>
<comment type="pathway">
    <text evidence="3">Amino-acid degradation; 4-aminobutanoate degradation.</text>
</comment>
<comment type="catalytic activity">
    <reaction evidence="14">
        <text>4-aminobutanoate + 2-oxoglutarate = succinate semialdehyde + L-glutamate</text>
        <dbReference type="Rhea" id="RHEA:23352"/>
        <dbReference type="ChEBI" id="CHEBI:16810"/>
        <dbReference type="ChEBI" id="CHEBI:29985"/>
        <dbReference type="ChEBI" id="CHEBI:57706"/>
        <dbReference type="ChEBI" id="CHEBI:59888"/>
        <dbReference type="EC" id="2.6.1.19"/>
    </reaction>
</comment>
<evidence type="ECO:0000256" key="12">
    <source>
        <dbReference type="ARBA" id="ARBA00030857"/>
    </source>
</evidence>
<dbReference type="GO" id="GO:0034386">
    <property type="term" value="F:4-aminobutyrate:2-oxoglutarate transaminase activity"/>
    <property type="evidence" value="ECO:0007669"/>
    <property type="project" value="UniProtKB-EC"/>
</dbReference>
<dbReference type="InterPro" id="IPR004632">
    <property type="entry name" value="4NH2But_aminotransferase_bac"/>
</dbReference>
<evidence type="ECO:0000256" key="4">
    <source>
        <dbReference type="ARBA" id="ARBA00008954"/>
    </source>
</evidence>
<dbReference type="InterPro" id="IPR005814">
    <property type="entry name" value="Aminotrans_3"/>
</dbReference>
<dbReference type="InterPro" id="IPR015421">
    <property type="entry name" value="PyrdxlP-dep_Trfase_major"/>
</dbReference>
<evidence type="ECO:0000256" key="3">
    <source>
        <dbReference type="ARBA" id="ARBA00005176"/>
    </source>
</evidence>
<dbReference type="PROSITE" id="PS00600">
    <property type="entry name" value="AA_TRANSFER_CLASS_3"/>
    <property type="match status" value="1"/>
</dbReference>
<dbReference type="PANTHER" id="PTHR11986">
    <property type="entry name" value="AMINOTRANSFERASE CLASS III"/>
    <property type="match status" value="1"/>
</dbReference>
<dbReference type="EMBL" id="JAGIKX010000003">
    <property type="protein sequence ID" value="MBP2256731.1"/>
    <property type="molecule type" value="Genomic_DNA"/>
</dbReference>
<dbReference type="Gene3D" id="3.90.1150.10">
    <property type="entry name" value="Aspartate Aminotransferase, domain 1"/>
    <property type="match status" value="1"/>
</dbReference>
<dbReference type="NCBIfam" id="NF005376">
    <property type="entry name" value="PRK06918.1"/>
    <property type="match status" value="1"/>
</dbReference>
<dbReference type="EC" id="2.6.1.19" evidence="6"/>
<dbReference type="Pfam" id="PF00202">
    <property type="entry name" value="Aminotran_3"/>
    <property type="match status" value="1"/>
</dbReference>
<evidence type="ECO:0000256" key="10">
    <source>
        <dbReference type="ARBA" id="ARBA00029760"/>
    </source>
</evidence>
<evidence type="ECO:0000256" key="6">
    <source>
        <dbReference type="ARBA" id="ARBA00012912"/>
    </source>
</evidence>
<evidence type="ECO:0000256" key="5">
    <source>
        <dbReference type="ARBA" id="ARBA00012876"/>
    </source>
</evidence>
<evidence type="ECO:0000256" key="8">
    <source>
        <dbReference type="ARBA" id="ARBA00022679"/>
    </source>
</evidence>
<evidence type="ECO:0000256" key="9">
    <source>
        <dbReference type="ARBA" id="ARBA00022898"/>
    </source>
</evidence>
<dbReference type="InterPro" id="IPR049704">
    <property type="entry name" value="Aminotrans_3_PPA_site"/>
</dbReference>
<gene>
    <name evidence="17" type="ORF">J2Z81_000673</name>
</gene>
<evidence type="ECO:0000256" key="7">
    <source>
        <dbReference type="ARBA" id="ARBA00022576"/>
    </source>
</evidence>
<protein>
    <recommendedName>
        <fullName evidence="12">(S)-3-amino-2-methylpropionate transaminase</fullName>
        <ecNumber evidence="6">2.6.1.19</ecNumber>
        <ecNumber evidence="5">2.6.1.22</ecNumber>
    </recommendedName>
    <alternativeName>
        <fullName evidence="13">GABA aminotransferase</fullName>
    </alternativeName>
    <alternativeName>
        <fullName evidence="11">Gamma-amino-N-butyrate transaminase</fullName>
    </alternativeName>
    <alternativeName>
        <fullName evidence="15">Glutamate:succinic semialdehyde transaminase</fullName>
    </alternativeName>
    <alternativeName>
        <fullName evidence="10">L-AIBAT</fullName>
    </alternativeName>
</protein>
<keyword evidence="18" id="KW-1185">Reference proteome</keyword>
<dbReference type="CDD" id="cd00610">
    <property type="entry name" value="OAT_like"/>
    <property type="match status" value="1"/>
</dbReference>
<evidence type="ECO:0000256" key="14">
    <source>
        <dbReference type="ARBA" id="ARBA00048021"/>
    </source>
</evidence>
<keyword evidence="7 17" id="KW-0032">Aminotransferase</keyword>
<keyword evidence="8 17" id="KW-0808">Transferase</keyword>
<dbReference type="SUPFAM" id="SSF53383">
    <property type="entry name" value="PLP-dependent transferases"/>
    <property type="match status" value="1"/>
</dbReference>
<evidence type="ECO:0000313" key="18">
    <source>
        <dbReference type="Proteomes" id="UP001519294"/>
    </source>
</evidence>
<reference evidence="17 18" key="1">
    <citation type="submission" date="2021-03" db="EMBL/GenBank/DDBJ databases">
        <title>Genomic Encyclopedia of Type Strains, Phase IV (KMG-IV): sequencing the most valuable type-strain genomes for metagenomic binning, comparative biology and taxonomic classification.</title>
        <authorList>
            <person name="Goeker M."/>
        </authorList>
    </citation>
    <scope>NUCLEOTIDE SEQUENCE [LARGE SCALE GENOMIC DNA]</scope>
    <source>
        <strain evidence="17 18">DSM 25790</strain>
    </source>
</reference>
<evidence type="ECO:0000256" key="1">
    <source>
        <dbReference type="ARBA" id="ARBA00001750"/>
    </source>
</evidence>
<comment type="caution">
    <text evidence="17">The sequence shown here is derived from an EMBL/GenBank/DDBJ whole genome shotgun (WGS) entry which is preliminary data.</text>
</comment>
<dbReference type="PIRSF" id="PIRSF000521">
    <property type="entry name" value="Transaminase_4ab_Lys_Orn"/>
    <property type="match status" value="1"/>
</dbReference>
<evidence type="ECO:0000313" key="17">
    <source>
        <dbReference type="EMBL" id="MBP2256731.1"/>
    </source>
</evidence>
<accession>A0ABS4S5G1</accession>
<dbReference type="InterPro" id="IPR050103">
    <property type="entry name" value="Class-III_PLP-dep_AT"/>
</dbReference>
<organism evidence="17 18">
    <name type="scientific">Virgibacillus alimentarius</name>
    <dbReference type="NCBI Taxonomy" id="698769"/>
    <lineage>
        <taxon>Bacteria</taxon>
        <taxon>Bacillati</taxon>
        <taxon>Bacillota</taxon>
        <taxon>Bacilli</taxon>
        <taxon>Bacillales</taxon>
        <taxon>Bacillaceae</taxon>
        <taxon>Virgibacillus</taxon>
    </lineage>
</organism>
<evidence type="ECO:0000256" key="16">
    <source>
        <dbReference type="RuleBase" id="RU003560"/>
    </source>
</evidence>
<comment type="catalytic activity">
    <reaction evidence="1">
        <text>(S)-3-amino-2-methylpropanoate + 2-oxoglutarate = 2-methyl-3-oxopropanoate + L-glutamate</text>
        <dbReference type="Rhea" id="RHEA:13993"/>
        <dbReference type="ChEBI" id="CHEBI:16810"/>
        <dbReference type="ChEBI" id="CHEBI:29985"/>
        <dbReference type="ChEBI" id="CHEBI:57700"/>
        <dbReference type="ChEBI" id="CHEBI:58655"/>
        <dbReference type="EC" id="2.6.1.22"/>
    </reaction>
</comment>
<evidence type="ECO:0000256" key="11">
    <source>
        <dbReference type="ARBA" id="ARBA00030204"/>
    </source>
</evidence>
<name>A0ABS4S5G1_9BACI</name>
<dbReference type="Proteomes" id="UP001519294">
    <property type="component" value="Unassembled WGS sequence"/>
</dbReference>
<proteinExistence type="inferred from homology"/>
<dbReference type="Gene3D" id="3.40.640.10">
    <property type="entry name" value="Type I PLP-dependent aspartate aminotransferase-like (Major domain)"/>
    <property type="match status" value="1"/>
</dbReference>
<evidence type="ECO:0000256" key="15">
    <source>
        <dbReference type="ARBA" id="ARBA00050054"/>
    </source>
</evidence>
<evidence type="ECO:0000256" key="2">
    <source>
        <dbReference type="ARBA" id="ARBA00001933"/>
    </source>
</evidence>
<evidence type="ECO:0000256" key="13">
    <source>
        <dbReference type="ARBA" id="ARBA00031787"/>
    </source>
</evidence>
<comment type="similarity">
    <text evidence="4 16">Belongs to the class-III pyridoxal-phosphate-dependent aminotransferase family.</text>
</comment>
<keyword evidence="9 16" id="KW-0663">Pyridoxal phosphate</keyword>
<dbReference type="InterPro" id="IPR015424">
    <property type="entry name" value="PyrdxlP-dep_Trfase"/>
</dbReference>
<comment type="cofactor">
    <cofactor evidence="2">
        <name>pyridoxal 5'-phosphate</name>
        <dbReference type="ChEBI" id="CHEBI:597326"/>
    </cofactor>
</comment>
<dbReference type="InterPro" id="IPR015422">
    <property type="entry name" value="PyrdxlP-dep_Trfase_small"/>
</dbReference>
<dbReference type="RefSeq" id="WP_029270089.1">
    <property type="nucleotide sequence ID" value="NZ_JAGIKX010000003.1"/>
</dbReference>